<feature type="chain" id="PRO_5041997492" description="Autotransporter domain-containing protein" evidence="1">
    <location>
        <begin position="26"/>
        <end position="1199"/>
    </location>
</feature>
<name>A0AAE3R5Q3_9BACT</name>
<dbReference type="EMBL" id="JASJOU010000003">
    <property type="protein sequence ID" value="MDJ1501172.1"/>
    <property type="molecule type" value="Genomic_DNA"/>
</dbReference>
<protein>
    <recommendedName>
        <fullName evidence="4">Autotransporter domain-containing protein</fullName>
    </recommendedName>
</protein>
<dbReference type="RefSeq" id="WP_314510666.1">
    <property type="nucleotide sequence ID" value="NZ_JASJOU010000003.1"/>
</dbReference>
<dbReference type="Proteomes" id="UP001232063">
    <property type="component" value="Unassembled WGS sequence"/>
</dbReference>
<reference evidence="2" key="1">
    <citation type="submission" date="2023-05" db="EMBL/GenBank/DDBJ databases">
        <authorList>
            <person name="Zhang X."/>
        </authorList>
    </citation>
    <scope>NUCLEOTIDE SEQUENCE</scope>
    <source>
        <strain evidence="2">BD1B2-1</strain>
    </source>
</reference>
<sequence>MYKGKHRKSLLVMLLFLGSILPALSASYTWTGSSSTNWNTASNWSPAGVPTSTDNVTIATASNAPALSGNVTVTNFTLQSGSIQLNGYTLNITGVGTFTTGTVGIGAINATGTATTFGGSSTGPVINASVNIVSGSIIFQYTTFNTTASFEKTGTSSDLSVGGNVFNGTTTIKYSVNNGGYLISAQSVKDIFNGDLILINTGAGNYGIMLAQQAAGTEFNGNITFTSTANGGIDFGQGRGTSTLATGKTISIGSQGWSSGLLQLSGFTQNGNTAVNLPLTGNSLLRVGPATTINGPLTATAGGILLNGITCNSTASLEKTGTSSDAGLGGNVFNGATTIKYSVNNGGYLISAQSVKDIFNGDLALINTATTNYGIMLAQQAAGTEFNGNITFTSTANGGIDFGQGGGTSTLATGKTISIGSQGWSSGLLQLSGFTQNGTAAVNLSMTGNSILTLGPATTLGGALTATAGSINLNGVTCNSTASLEKTGNSGDNGNGGNVFNGATTLKYSGSGGYLASARNTKDIFNGDLTLINTTTTNYGIFLAYVTAGTEFNGNITVNSTANGGIAIGQGGGKSTLATGKTISVGSQGFSAGTLQLSGITQNGTTAISLPLTGTSILTLGPATTFGGALTATAGGINLNGVTCNSTASLEKTNGSGEYGNGGNVFNGATTLKYSGSGGSSFFLTGRYTKDIFNGDLTLINTGSGGGWSFLLAFSSPGTEFNGNITVNSTGNSPMAIGQSGGTSTLATGKTISVGSQGFSAGTFQLSGITQNGSIAINLPMTGSSVLTLGPATTINGALTATAGGINLNGVTCNSTASLEKTNGSGEYGNGGNVFNGATTLKYSGSGGSSFFLTGRYTKDIFNGDLTLINTGSGGGWSFLLAFSSPGTEFNGNITVNSTGNSPMAIGQSGGTSTLATGKTIFVGSQGFSAGTLQLSSLIQNGTTAINLPMTGSSVLTLGPATTFGGALTATAGGINLNGVTCNSTASLEKTGNSGDVGNGGNVFNGATTIKFSSATGGYITSAQTTSDTFNGDLTVINTGISASGIYLARAGTANAFNGNISVSSTANSNILFGDTGGKSTLATGKTISVGSQGFSAGTLQLYGITQTGASEQILNLTGSAQLYIYKDNVFNGIVRFTAPNLYLDRSTFLNEAYFTKTGNNANACNGGNTFTKKVVINCTGTGALYMANSLDDVVVKQQ</sequence>
<keyword evidence="1" id="KW-0732">Signal</keyword>
<feature type="signal peptide" evidence="1">
    <location>
        <begin position="1"/>
        <end position="25"/>
    </location>
</feature>
<gene>
    <name evidence="2" type="ORF">QNI22_10960</name>
</gene>
<organism evidence="2 3">
    <name type="scientific">Xanthocytophaga agilis</name>
    <dbReference type="NCBI Taxonomy" id="3048010"/>
    <lineage>
        <taxon>Bacteria</taxon>
        <taxon>Pseudomonadati</taxon>
        <taxon>Bacteroidota</taxon>
        <taxon>Cytophagia</taxon>
        <taxon>Cytophagales</taxon>
        <taxon>Rhodocytophagaceae</taxon>
        <taxon>Xanthocytophaga</taxon>
    </lineage>
</organism>
<proteinExistence type="predicted"/>
<evidence type="ECO:0000313" key="2">
    <source>
        <dbReference type="EMBL" id="MDJ1501172.1"/>
    </source>
</evidence>
<evidence type="ECO:0008006" key="4">
    <source>
        <dbReference type="Google" id="ProtNLM"/>
    </source>
</evidence>
<comment type="caution">
    <text evidence="2">The sequence shown here is derived from an EMBL/GenBank/DDBJ whole genome shotgun (WGS) entry which is preliminary data.</text>
</comment>
<evidence type="ECO:0000313" key="3">
    <source>
        <dbReference type="Proteomes" id="UP001232063"/>
    </source>
</evidence>
<evidence type="ECO:0000256" key="1">
    <source>
        <dbReference type="SAM" id="SignalP"/>
    </source>
</evidence>
<keyword evidence="3" id="KW-1185">Reference proteome</keyword>
<accession>A0AAE3R5Q3</accession>
<dbReference type="AlphaFoldDB" id="A0AAE3R5Q3"/>